<dbReference type="RefSeq" id="WP_069587877.1">
    <property type="nucleotide sequence ID" value="NZ_CP017019.1"/>
</dbReference>
<evidence type="ECO:0000256" key="3">
    <source>
        <dbReference type="ARBA" id="ARBA00022670"/>
    </source>
</evidence>
<keyword evidence="5" id="KW-0479">Metal-binding</keyword>
<dbReference type="Pfam" id="PF13248">
    <property type="entry name" value="Zn_ribbon_3"/>
    <property type="match status" value="1"/>
</dbReference>
<evidence type="ECO:0000256" key="9">
    <source>
        <dbReference type="ARBA" id="ARBA00023049"/>
    </source>
</evidence>
<evidence type="ECO:0000256" key="8">
    <source>
        <dbReference type="ARBA" id="ARBA00022989"/>
    </source>
</evidence>
<evidence type="ECO:0000256" key="1">
    <source>
        <dbReference type="ARBA" id="ARBA00004651"/>
    </source>
</evidence>
<feature type="domain" description="Putative zinc-ribbon" evidence="14">
    <location>
        <begin position="293"/>
        <end position="316"/>
    </location>
</feature>
<evidence type="ECO:0000256" key="4">
    <source>
        <dbReference type="ARBA" id="ARBA00022692"/>
    </source>
</evidence>
<comment type="cofactor">
    <cofactor evidence="11">
        <name>Zn(2+)</name>
        <dbReference type="ChEBI" id="CHEBI:29105"/>
    </cofactor>
    <text evidence="11">Binds 1 zinc ion per subunit.</text>
</comment>
<gene>
    <name evidence="16" type="primary">htpX_3</name>
    <name evidence="15" type="ORF">Maut_00310</name>
    <name evidence="16" type="ORF">MTAT_27460</name>
</gene>
<dbReference type="AlphaFoldDB" id="A0A5D3I7D4"/>
<dbReference type="EC" id="3.4.24.-" evidence="16"/>
<keyword evidence="6 11" id="KW-0378">Hydrolase</keyword>
<keyword evidence="8 12" id="KW-1133">Transmembrane helix</keyword>
<keyword evidence="4 12" id="KW-0812">Transmembrane</keyword>
<evidence type="ECO:0000313" key="15">
    <source>
        <dbReference type="EMBL" id="AOQ22788.1"/>
    </source>
</evidence>
<feature type="domain" description="Peptidase M48" evidence="13">
    <location>
        <begin position="67"/>
        <end position="148"/>
    </location>
</feature>
<dbReference type="PANTHER" id="PTHR43221:SF1">
    <property type="entry name" value="PROTEASE HTPX"/>
    <property type="match status" value="1"/>
</dbReference>
<evidence type="ECO:0000256" key="6">
    <source>
        <dbReference type="ARBA" id="ARBA00022801"/>
    </source>
</evidence>
<reference evidence="15 17" key="1">
    <citation type="submission" date="2016-08" db="EMBL/GenBank/DDBJ databases">
        <title>Moorella thermoacetica DSM 103132.</title>
        <authorList>
            <person name="Jendresen C.B."/>
            <person name="Redl S.M."/>
            <person name="Jensen T.O."/>
            <person name="Nielsen A.T."/>
        </authorList>
    </citation>
    <scope>NUCLEOTIDE SEQUENCE [LARGE SCALE GENOMIC DNA]</scope>
    <source>
        <strain evidence="15 17">DSM 103132</strain>
    </source>
</reference>
<name>A0A5D3I7D4_NEOTH</name>
<comment type="similarity">
    <text evidence="11">Belongs to the peptidase M48 family.</text>
</comment>
<evidence type="ECO:0000256" key="11">
    <source>
        <dbReference type="RuleBase" id="RU003983"/>
    </source>
</evidence>
<evidence type="ECO:0000313" key="18">
    <source>
        <dbReference type="Proteomes" id="UP000322283"/>
    </source>
</evidence>
<evidence type="ECO:0000259" key="14">
    <source>
        <dbReference type="Pfam" id="PF13248"/>
    </source>
</evidence>
<dbReference type="PANTHER" id="PTHR43221">
    <property type="entry name" value="PROTEASE HTPX"/>
    <property type="match status" value="1"/>
</dbReference>
<evidence type="ECO:0000313" key="16">
    <source>
        <dbReference type="EMBL" id="TYL08316.1"/>
    </source>
</evidence>
<comment type="subcellular location">
    <subcellularLocation>
        <location evidence="1">Cell membrane</location>
        <topology evidence="1">Multi-pass membrane protein</topology>
    </subcellularLocation>
</comment>
<dbReference type="Proteomes" id="UP000322283">
    <property type="component" value="Unassembled WGS sequence"/>
</dbReference>
<keyword evidence="10 12" id="KW-0472">Membrane</keyword>
<keyword evidence="3 11" id="KW-0645">Protease</keyword>
<evidence type="ECO:0000256" key="12">
    <source>
        <dbReference type="SAM" id="Phobius"/>
    </source>
</evidence>
<dbReference type="EMBL" id="VCDX01000015">
    <property type="protein sequence ID" value="TYL08316.1"/>
    <property type="molecule type" value="Genomic_DNA"/>
</dbReference>
<reference evidence="16 18" key="2">
    <citation type="submission" date="2019-05" db="EMBL/GenBank/DDBJ databases">
        <title>Genome sequence of Moorella thermoacetica ATCC 33924.</title>
        <authorList>
            <person name="Poehlein A."/>
            <person name="Bengelsdorf F.R."/>
            <person name="Duerre P."/>
            <person name="Daniel R."/>
        </authorList>
    </citation>
    <scope>NUCLEOTIDE SEQUENCE [LARGE SCALE GENOMIC DNA]</scope>
    <source>
        <strain evidence="16 18">ATCC 33924</strain>
    </source>
</reference>
<keyword evidence="9 11" id="KW-0482">Metalloprotease</keyword>
<organism evidence="15 17">
    <name type="scientific">Neomoorella thermoacetica</name>
    <name type="common">Clostridium thermoaceticum</name>
    <dbReference type="NCBI Taxonomy" id="1525"/>
    <lineage>
        <taxon>Bacteria</taxon>
        <taxon>Bacillati</taxon>
        <taxon>Bacillota</taxon>
        <taxon>Clostridia</taxon>
        <taxon>Neomoorellales</taxon>
        <taxon>Neomoorellaceae</taxon>
        <taxon>Neomoorella</taxon>
    </lineage>
</organism>
<evidence type="ECO:0000256" key="7">
    <source>
        <dbReference type="ARBA" id="ARBA00022833"/>
    </source>
</evidence>
<feature type="transmembrane region" description="Helical" evidence="12">
    <location>
        <begin position="15"/>
        <end position="48"/>
    </location>
</feature>
<dbReference type="InterPro" id="IPR059113">
    <property type="entry name" value="Znf_ribbon"/>
</dbReference>
<keyword evidence="7 11" id="KW-0862">Zinc</keyword>
<evidence type="ECO:0000313" key="17">
    <source>
        <dbReference type="Proteomes" id="UP000094598"/>
    </source>
</evidence>
<protein>
    <submittedName>
        <fullName evidence="15">M48 family peptidase</fullName>
    </submittedName>
    <submittedName>
        <fullName evidence="16">Protease HtpX</fullName>
        <ecNumber evidence="16">3.4.24.-</ecNumber>
    </submittedName>
</protein>
<dbReference type="Gene3D" id="3.30.2010.10">
    <property type="entry name" value="Metalloproteases ('zincins'), catalytic domain"/>
    <property type="match status" value="1"/>
</dbReference>
<dbReference type="EMBL" id="CP017019">
    <property type="protein sequence ID" value="AOQ22788.1"/>
    <property type="molecule type" value="Genomic_DNA"/>
</dbReference>
<keyword evidence="2" id="KW-1003">Cell membrane</keyword>
<keyword evidence="18" id="KW-1185">Reference proteome</keyword>
<dbReference type="GO" id="GO:0005886">
    <property type="term" value="C:plasma membrane"/>
    <property type="evidence" value="ECO:0007669"/>
    <property type="project" value="UniProtKB-SubCell"/>
</dbReference>
<dbReference type="Pfam" id="PF01435">
    <property type="entry name" value="Peptidase_M48"/>
    <property type="match status" value="2"/>
</dbReference>
<evidence type="ECO:0000256" key="5">
    <source>
        <dbReference type="ARBA" id="ARBA00022723"/>
    </source>
</evidence>
<evidence type="ECO:0000256" key="10">
    <source>
        <dbReference type="ARBA" id="ARBA00023136"/>
    </source>
</evidence>
<dbReference type="InterPro" id="IPR001915">
    <property type="entry name" value="Peptidase_M48"/>
</dbReference>
<accession>A0A5D3I7D4</accession>
<proteinExistence type="inferred from homology"/>
<evidence type="ECO:0000256" key="2">
    <source>
        <dbReference type="ARBA" id="ARBA00022475"/>
    </source>
</evidence>
<dbReference type="GO" id="GO:0004222">
    <property type="term" value="F:metalloendopeptidase activity"/>
    <property type="evidence" value="ECO:0007669"/>
    <property type="project" value="InterPro"/>
</dbReference>
<dbReference type="CDD" id="cd07325">
    <property type="entry name" value="M48_Ste24p_like"/>
    <property type="match status" value="1"/>
</dbReference>
<dbReference type="GO" id="GO:0006508">
    <property type="term" value="P:proteolysis"/>
    <property type="evidence" value="ECO:0007669"/>
    <property type="project" value="UniProtKB-KW"/>
</dbReference>
<dbReference type="Proteomes" id="UP000094598">
    <property type="component" value="Chromosome"/>
</dbReference>
<sequence length="316" mass="35306">MLDVSSLRHEKERIYLIICMLIGGIVWFALIWVAWLLVIPVVIISWLFGQYFKAYIYGNAIRVSQEQFKEIHEVVKEMTRELNIAGIPDVFILSGQGNLNSLAVNFLSGRYILLYGELVDLSLKRDAHAELRMIIGHELAHHALGHVNLWRNLLLFPSKIIPFLGGAYSRACELSADRVGMALARDGEAAGKALLALTVGSEALAAELDTEAFIAQEKYIPPIMGFIYELYSSHPRMSVRISELKKYEKNIPLLFRSSMIINASSTKVADTCEKTAPVIVEPAEEIAVASQQQYCSSCGQVVLPSDRFCYNCGHKL</sequence>
<feature type="domain" description="Peptidase M48" evidence="13">
    <location>
        <begin position="159"/>
        <end position="247"/>
    </location>
</feature>
<dbReference type="InterPro" id="IPR050083">
    <property type="entry name" value="HtpX_protease"/>
</dbReference>
<evidence type="ECO:0000259" key="13">
    <source>
        <dbReference type="Pfam" id="PF01435"/>
    </source>
</evidence>
<dbReference type="GO" id="GO:0046872">
    <property type="term" value="F:metal ion binding"/>
    <property type="evidence" value="ECO:0007669"/>
    <property type="project" value="UniProtKB-KW"/>
</dbReference>